<feature type="domain" description="Flavodoxin-like" evidence="8">
    <location>
        <begin position="4"/>
        <end position="145"/>
    </location>
</feature>
<dbReference type="PROSITE" id="PS50902">
    <property type="entry name" value="FLAVODOXIN_LIKE"/>
    <property type="match status" value="1"/>
</dbReference>
<comment type="similarity">
    <text evidence="2 7">Belongs to the flavodoxin family.</text>
</comment>
<evidence type="ECO:0000256" key="3">
    <source>
        <dbReference type="ARBA" id="ARBA00022448"/>
    </source>
</evidence>
<dbReference type="EMBL" id="FLUQ01000001">
    <property type="protein sequence ID" value="SBW01287.1"/>
    <property type="molecule type" value="Genomic_DNA"/>
</dbReference>
<name>A0A212JPD8_9DELT</name>
<organism evidence="9">
    <name type="scientific">uncultured delta proteobacterium</name>
    <dbReference type="NCBI Taxonomy" id="34034"/>
    <lineage>
        <taxon>Bacteria</taxon>
        <taxon>Deltaproteobacteria</taxon>
        <taxon>environmental samples</taxon>
    </lineage>
</organism>
<evidence type="ECO:0000256" key="2">
    <source>
        <dbReference type="ARBA" id="ARBA00005267"/>
    </source>
</evidence>
<evidence type="ECO:0000256" key="1">
    <source>
        <dbReference type="ARBA" id="ARBA00001917"/>
    </source>
</evidence>
<keyword evidence="5 7" id="KW-0288">FMN</keyword>
<evidence type="ECO:0000259" key="8">
    <source>
        <dbReference type="PROSITE" id="PS50902"/>
    </source>
</evidence>
<dbReference type="InterPro" id="IPR001094">
    <property type="entry name" value="Flavdoxin-like"/>
</dbReference>
<accession>A0A212JPD8</accession>
<dbReference type="GO" id="GO:0009055">
    <property type="term" value="F:electron transfer activity"/>
    <property type="evidence" value="ECO:0007669"/>
    <property type="project" value="UniProtKB-UniRule"/>
</dbReference>
<dbReference type="Pfam" id="PF00258">
    <property type="entry name" value="Flavodoxin_1"/>
    <property type="match status" value="1"/>
</dbReference>
<dbReference type="Gene3D" id="3.40.50.360">
    <property type="match status" value="1"/>
</dbReference>
<dbReference type="PANTHER" id="PTHR42809:SF1">
    <property type="entry name" value="FLAVODOXIN 1"/>
    <property type="match status" value="1"/>
</dbReference>
<reference evidence="9" key="1">
    <citation type="submission" date="2016-04" db="EMBL/GenBank/DDBJ databases">
        <authorList>
            <person name="Evans L.H."/>
            <person name="Alamgir A."/>
            <person name="Owens N."/>
            <person name="Weber N.D."/>
            <person name="Virtaneva K."/>
            <person name="Barbian K."/>
            <person name="Babar A."/>
            <person name="Rosenke K."/>
        </authorList>
    </citation>
    <scope>NUCLEOTIDE SEQUENCE</scope>
    <source>
        <strain evidence="9">86</strain>
    </source>
</reference>
<proteinExistence type="inferred from homology"/>
<dbReference type="PROSITE" id="PS00201">
    <property type="entry name" value="FLAVODOXIN"/>
    <property type="match status" value="1"/>
</dbReference>
<dbReference type="InterPro" id="IPR029039">
    <property type="entry name" value="Flavoprotein-like_sf"/>
</dbReference>
<keyword evidence="3 7" id="KW-0813">Transport</keyword>
<dbReference type="InterPro" id="IPR008254">
    <property type="entry name" value="Flavodoxin/NO_synth"/>
</dbReference>
<evidence type="ECO:0000256" key="7">
    <source>
        <dbReference type="RuleBase" id="RU367037"/>
    </source>
</evidence>
<dbReference type="AlphaFoldDB" id="A0A212JPD8"/>
<dbReference type="InterPro" id="IPR050619">
    <property type="entry name" value="Flavodoxin"/>
</dbReference>
<protein>
    <recommendedName>
        <fullName evidence="7">Flavodoxin</fullName>
    </recommendedName>
</protein>
<evidence type="ECO:0000256" key="6">
    <source>
        <dbReference type="ARBA" id="ARBA00022982"/>
    </source>
</evidence>
<dbReference type="PANTHER" id="PTHR42809">
    <property type="entry name" value="FLAVODOXIN 2"/>
    <property type="match status" value="1"/>
</dbReference>
<keyword evidence="4 7" id="KW-0285">Flavoprotein</keyword>
<gene>
    <name evidence="9" type="ORF">KL86DPRO_11933</name>
</gene>
<dbReference type="SUPFAM" id="SSF52218">
    <property type="entry name" value="Flavoproteins"/>
    <property type="match status" value="1"/>
</dbReference>
<evidence type="ECO:0000256" key="5">
    <source>
        <dbReference type="ARBA" id="ARBA00022643"/>
    </source>
</evidence>
<evidence type="ECO:0000256" key="4">
    <source>
        <dbReference type="ARBA" id="ARBA00022630"/>
    </source>
</evidence>
<sequence length="148" mass="15070">MARVLIVYGSTTGNTESVANDIAGILKGGGNEVAVLDAGKAKPEGLCAGFDCVLFGCSTWGDDSIELQDDFVPLFDAFGTIGASGVKAAAFGCGDTSYTYFCGAVDAITEKLGELGAKIVADGLKIDGDPSDAESDIEAWAKEVMAAL</sequence>
<comment type="cofactor">
    <cofactor evidence="1 7">
        <name>FMN</name>
        <dbReference type="ChEBI" id="CHEBI:58210"/>
    </cofactor>
</comment>
<dbReference type="InterPro" id="IPR001226">
    <property type="entry name" value="Flavodoxin_CS"/>
</dbReference>
<evidence type="ECO:0000313" key="9">
    <source>
        <dbReference type="EMBL" id="SBW01287.1"/>
    </source>
</evidence>
<keyword evidence="6 7" id="KW-0249">Electron transport</keyword>
<dbReference type="PRINTS" id="PR00369">
    <property type="entry name" value="FLAVODOXIN"/>
</dbReference>
<comment type="function">
    <text evidence="7">Low-potential electron donor to a number of redox enzymes.</text>
</comment>
<dbReference type="GO" id="GO:0010181">
    <property type="term" value="F:FMN binding"/>
    <property type="evidence" value="ECO:0007669"/>
    <property type="project" value="UniProtKB-UniRule"/>
</dbReference>
<dbReference type="NCBIfam" id="TIGR01753">
    <property type="entry name" value="flav_short"/>
    <property type="match status" value="1"/>
</dbReference>
<dbReference type="InterPro" id="IPR010087">
    <property type="entry name" value="Flav_short"/>
</dbReference>